<dbReference type="CDD" id="cd13634">
    <property type="entry name" value="PBP2_Sco4506"/>
    <property type="match status" value="1"/>
</dbReference>
<dbReference type="EC" id="4.2.1.151" evidence="4"/>
<dbReference type="InterPro" id="IPR003773">
    <property type="entry name" value="Menaquinone_biosynth"/>
</dbReference>
<dbReference type="Proteomes" id="UP000650466">
    <property type="component" value="Unassembled WGS sequence"/>
</dbReference>
<dbReference type="HAMAP" id="MF_00995">
    <property type="entry name" value="MqnA"/>
    <property type="match status" value="1"/>
</dbReference>
<protein>
    <recommendedName>
        <fullName evidence="4">Chorismate dehydratase</fullName>
        <ecNumber evidence="4">4.2.1.151</ecNumber>
    </recommendedName>
    <alternativeName>
        <fullName evidence="4">Menaquinone biosynthetic enzyme MqnA</fullName>
    </alternativeName>
</protein>
<comment type="pathway">
    <text evidence="1 4">Quinol/quinone metabolism; menaquinone biosynthesis.</text>
</comment>
<evidence type="ECO:0000256" key="1">
    <source>
        <dbReference type="ARBA" id="ARBA00004863"/>
    </source>
</evidence>
<keyword evidence="3 4" id="KW-0456">Lyase</keyword>
<evidence type="ECO:0000313" key="5">
    <source>
        <dbReference type="EMBL" id="MBD0380591.1"/>
    </source>
</evidence>
<gene>
    <name evidence="4" type="primary">mqnA</name>
    <name evidence="5" type="ORF">ICC18_10730</name>
</gene>
<dbReference type="PANTHER" id="PTHR37690">
    <property type="entry name" value="CHORISMATE DEHYDRATASE"/>
    <property type="match status" value="1"/>
</dbReference>
<comment type="function">
    <text evidence="4">Catalyzes the dehydration of chorismate into 3-[(1-carboxyvinyl)oxy]benzoate, a step in the biosynthesis of menaquinone (MK, vitamin K2).</text>
</comment>
<dbReference type="Gene3D" id="3.40.190.10">
    <property type="entry name" value="Periplasmic binding protein-like II"/>
    <property type="match status" value="2"/>
</dbReference>
<dbReference type="SUPFAM" id="SSF53850">
    <property type="entry name" value="Periplasmic binding protein-like II"/>
    <property type="match status" value="1"/>
</dbReference>
<evidence type="ECO:0000256" key="3">
    <source>
        <dbReference type="ARBA" id="ARBA00023239"/>
    </source>
</evidence>
<comment type="caution">
    <text evidence="5">The sequence shown here is derived from an EMBL/GenBank/DDBJ whole genome shotgun (WGS) entry which is preliminary data.</text>
</comment>
<dbReference type="RefSeq" id="WP_188174376.1">
    <property type="nucleotide sequence ID" value="NZ_JACVVD010000003.1"/>
</dbReference>
<comment type="catalytic activity">
    <reaction evidence="4">
        <text>chorismate = 3-[(1-carboxyvinyl)-oxy]benzoate + H2O</text>
        <dbReference type="Rhea" id="RHEA:40051"/>
        <dbReference type="ChEBI" id="CHEBI:15377"/>
        <dbReference type="ChEBI" id="CHEBI:29748"/>
        <dbReference type="ChEBI" id="CHEBI:76981"/>
        <dbReference type="EC" id="4.2.1.151"/>
    </reaction>
</comment>
<reference evidence="5" key="1">
    <citation type="submission" date="2020-09" db="EMBL/GenBank/DDBJ databases">
        <title>Draft Genome Sequence of Paenibacillus sp. WST5.</title>
        <authorList>
            <person name="Bao Z."/>
        </authorList>
    </citation>
    <scope>NUCLEOTIDE SEQUENCE</scope>
    <source>
        <strain evidence="5">WST5</strain>
    </source>
</reference>
<dbReference type="InterPro" id="IPR030868">
    <property type="entry name" value="MqnA"/>
</dbReference>
<sequence>MSSHNPKIRIGRINYTNVWPIYYYFPELMKSDDVQIIEQVPTSLNRAMAAGEIDMGPISSFAYGESFEYYSLYPDLSVSAYGEVNSILLFHEKPLREIANGRIVLPTTSATSVNLLKIILEKFYNGKPTYEFASPNLDEMMQQADGALLIGDDAIKENWRNRKYMITDLGQEWAKWTGQWMSFAVWAIRKETVEQYPELVSQVFEAFLKSKFKAHKQPAEMIQEAQQKVGGTEAYWHHYFHTLCYDFGQEQWDGLQMYYKYCYELGFLSKPAIIGIWSEKEKARVTE</sequence>
<dbReference type="AlphaFoldDB" id="A0A926QIF7"/>
<dbReference type="PANTHER" id="PTHR37690:SF1">
    <property type="entry name" value="CHORISMATE DEHYDRATASE"/>
    <property type="match status" value="1"/>
</dbReference>
<proteinExistence type="inferred from homology"/>
<comment type="similarity">
    <text evidence="4">Belongs to the MqnA/MqnD family. MqnA subfamily.</text>
</comment>
<keyword evidence="6" id="KW-1185">Reference proteome</keyword>
<accession>A0A926QIF7</accession>
<name>A0A926QIF7_9BACL</name>
<evidence type="ECO:0000256" key="2">
    <source>
        <dbReference type="ARBA" id="ARBA00022428"/>
    </source>
</evidence>
<evidence type="ECO:0000313" key="6">
    <source>
        <dbReference type="Proteomes" id="UP000650466"/>
    </source>
</evidence>
<dbReference type="EMBL" id="JACVVD010000003">
    <property type="protein sequence ID" value="MBD0380591.1"/>
    <property type="molecule type" value="Genomic_DNA"/>
</dbReference>
<dbReference type="GO" id="GO:0016836">
    <property type="term" value="F:hydro-lyase activity"/>
    <property type="evidence" value="ECO:0007669"/>
    <property type="project" value="UniProtKB-UniRule"/>
</dbReference>
<keyword evidence="2 4" id="KW-0474">Menaquinone biosynthesis</keyword>
<dbReference type="GO" id="GO:0009234">
    <property type="term" value="P:menaquinone biosynthetic process"/>
    <property type="evidence" value="ECO:0007669"/>
    <property type="project" value="UniProtKB-UniRule"/>
</dbReference>
<evidence type="ECO:0000256" key="4">
    <source>
        <dbReference type="HAMAP-Rule" id="MF_00995"/>
    </source>
</evidence>
<organism evidence="5 6">
    <name type="scientific">Paenibacillus sedimenti</name>
    <dbReference type="NCBI Taxonomy" id="2770274"/>
    <lineage>
        <taxon>Bacteria</taxon>
        <taxon>Bacillati</taxon>
        <taxon>Bacillota</taxon>
        <taxon>Bacilli</taxon>
        <taxon>Bacillales</taxon>
        <taxon>Paenibacillaceae</taxon>
        <taxon>Paenibacillus</taxon>
    </lineage>
</organism>
<dbReference type="Pfam" id="PF02621">
    <property type="entry name" value="VitK2_biosynth"/>
    <property type="match status" value="1"/>
</dbReference>